<organism evidence="2 3">
    <name type="scientific">Riccia sorocarpa</name>
    <dbReference type="NCBI Taxonomy" id="122646"/>
    <lineage>
        <taxon>Eukaryota</taxon>
        <taxon>Viridiplantae</taxon>
        <taxon>Streptophyta</taxon>
        <taxon>Embryophyta</taxon>
        <taxon>Marchantiophyta</taxon>
        <taxon>Marchantiopsida</taxon>
        <taxon>Marchantiidae</taxon>
        <taxon>Marchantiales</taxon>
        <taxon>Ricciaceae</taxon>
        <taxon>Riccia</taxon>
    </lineage>
</organism>
<dbReference type="Proteomes" id="UP001633002">
    <property type="component" value="Unassembled WGS sequence"/>
</dbReference>
<protein>
    <submittedName>
        <fullName evidence="2">Uncharacterized protein</fullName>
    </submittedName>
</protein>
<gene>
    <name evidence="2" type="ORF">R1sor_005955</name>
</gene>
<dbReference type="EMBL" id="JBJQOH010000003">
    <property type="protein sequence ID" value="KAL3692304.1"/>
    <property type="molecule type" value="Genomic_DNA"/>
</dbReference>
<proteinExistence type="predicted"/>
<evidence type="ECO:0000256" key="1">
    <source>
        <dbReference type="SAM" id="MobiDB-lite"/>
    </source>
</evidence>
<feature type="region of interest" description="Disordered" evidence="1">
    <location>
        <begin position="1"/>
        <end position="37"/>
    </location>
</feature>
<evidence type="ECO:0000313" key="3">
    <source>
        <dbReference type="Proteomes" id="UP001633002"/>
    </source>
</evidence>
<evidence type="ECO:0000313" key="2">
    <source>
        <dbReference type="EMBL" id="KAL3692304.1"/>
    </source>
</evidence>
<feature type="compositionally biased region" description="Low complexity" evidence="1">
    <location>
        <begin position="1"/>
        <end position="31"/>
    </location>
</feature>
<reference evidence="2 3" key="1">
    <citation type="submission" date="2024-09" db="EMBL/GenBank/DDBJ databases">
        <title>Chromosome-scale assembly of Riccia sorocarpa.</title>
        <authorList>
            <person name="Paukszto L."/>
        </authorList>
    </citation>
    <scope>NUCLEOTIDE SEQUENCE [LARGE SCALE GENOMIC DNA]</scope>
    <source>
        <strain evidence="2">LP-2024</strain>
        <tissue evidence="2">Aerial parts of the thallus</tissue>
    </source>
</reference>
<keyword evidence="3" id="KW-1185">Reference proteome</keyword>
<accession>A0ABD3HPF4</accession>
<sequence length="88" mass="9457">MSSKSSNTGGNSSSKGGAKTPNSSSSSRGSGWDNPPKNVNEVYKAWGGFQNFMLSYGLKMWNHENVEEAKAIAEAMCRVVEDSGENHL</sequence>
<name>A0ABD3HPF4_9MARC</name>
<dbReference type="AlphaFoldDB" id="A0ABD3HPF4"/>
<comment type="caution">
    <text evidence="2">The sequence shown here is derived from an EMBL/GenBank/DDBJ whole genome shotgun (WGS) entry which is preliminary data.</text>
</comment>